<feature type="compositionally biased region" description="Pro residues" evidence="2">
    <location>
        <begin position="510"/>
        <end position="523"/>
    </location>
</feature>
<evidence type="ECO:0008006" key="8">
    <source>
        <dbReference type="Google" id="ProtNLM"/>
    </source>
</evidence>
<feature type="compositionally biased region" description="Basic and acidic residues" evidence="2">
    <location>
        <begin position="873"/>
        <end position="883"/>
    </location>
</feature>
<feature type="compositionally biased region" description="Pro residues" evidence="2">
    <location>
        <begin position="226"/>
        <end position="235"/>
    </location>
</feature>
<dbReference type="EMBL" id="JAWZYT010000271">
    <property type="protein sequence ID" value="KAK4325592.1"/>
    <property type="molecule type" value="Genomic_DNA"/>
</dbReference>
<dbReference type="GO" id="GO:0006396">
    <property type="term" value="P:RNA processing"/>
    <property type="evidence" value="ECO:0007669"/>
    <property type="project" value="InterPro"/>
</dbReference>
<feature type="region of interest" description="Disordered" evidence="2">
    <location>
        <begin position="871"/>
        <end position="890"/>
    </location>
</feature>
<feature type="compositionally biased region" description="Low complexity" evidence="2">
    <location>
        <begin position="75"/>
        <end position="85"/>
    </location>
</feature>
<accession>A0AAE1UJ32</accession>
<dbReference type="PANTHER" id="PTHR12323:SF0">
    <property type="entry name" value="CALCIUM HOMEOSTASIS ENDOPLASMIC RETICULUM PROTEIN"/>
    <property type="match status" value="1"/>
</dbReference>
<proteinExistence type="predicted"/>
<feature type="region of interest" description="Disordered" evidence="2">
    <location>
        <begin position="504"/>
        <end position="523"/>
    </location>
</feature>
<feature type="compositionally biased region" description="Pro residues" evidence="2">
    <location>
        <begin position="154"/>
        <end position="166"/>
    </location>
</feature>
<dbReference type="GO" id="GO:0003723">
    <property type="term" value="F:RNA binding"/>
    <property type="evidence" value="ECO:0007669"/>
    <property type="project" value="InterPro"/>
</dbReference>
<organism evidence="6 7">
    <name type="scientific">Petrolisthes manimaculis</name>
    <dbReference type="NCBI Taxonomy" id="1843537"/>
    <lineage>
        <taxon>Eukaryota</taxon>
        <taxon>Metazoa</taxon>
        <taxon>Ecdysozoa</taxon>
        <taxon>Arthropoda</taxon>
        <taxon>Crustacea</taxon>
        <taxon>Multicrustacea</taxon>
        <taxon>Malacostraca</taxon>
        <taxon>Eumalacostraca</taxon>
        <taxon>Eucarida</taxon>
        <taxon>Decapoda</taxon>
        <taxon>Pleocyemata</taxon>
        <taxon>Anomura</taxon>
        <taxon>Galatheoidea</taxon>
        <taxon>Porcellanidae</taxon>
        <taxon>Petrolisthes</taxon>
    </lineage>
</organism>
<dbReference type="Pfam" id="PF01585">
    <property type="entry name" value="G-patch"/>
    <property type="match status" value="1"/>
</dbReference>
<feature type="compositionally biased region" description="Basic and acidic residues" evidence="2">
    <location>
        <begin position="834"/>
        <end position="843"/>
    </location>
</feature>
<dbReference type="GO" id="GO:0048471">
    <property type="term" value="C:perinuclear region of cytoplasm"/>
    <property type="evidence" value="ECO:0007669"/>
    <property type="project" value="TreeGrafter"/>
</dbReference>
<dbReference type="InterPro" id="IPR000061">
    <property type="entry name" value="Surp"/>
</dbReference>
<dbReference type="InterPro" id="IPR000467">
    <property type="entry name" value="G_patch_dom"/>
</dbReference>
<evidence type="ECO:0000259" key="5">
    <source>
        <dbReference type="PROSITE" id="PS51391"/>
    </source>
</evidence>
<evidence type="ECO:0000313" key="6">
    <source>
        <dbReference type="EMBL" id="KAK4325592.1"/>
    </source>
</evidence>
<dbReference type="AlphaFoldDB" id="A0AAE1UJ32"/>
<keyword evidence="1" id="KW-0175">Coiled coil</keyword>
<dbReference type="SMART" id="SM00443">
    <property type="entry name" value="G_patch"/>
    <property type="match status" value="1"/>
</dbReference>
<dbReference type="Proteomes" id="UP001292094">
    <property type="component" value="Unassembled WGS sequence"/>
</dbReference>
<keyword evidence="7" id="KW-1185">Reference proteome</keyword>
<feature type="compositionally biased region" description="Low complexity" evidence="2">
    <location>
        <begin position="113"/>
        <end position="134"/>
    </location>
</feature>
<feature type="coiled-coil region" evidence="1">
    <location>
        <begin position="468"/>
        <end position="495"/>
    </location>
</feature>
<dbReference type="InterPro" id="IPR006569">
    <property type="entry name" value="CID_dom"/>
</dbReference>
<dbReference type="PROSITE" id="PS50128">
    <property type="entry name" value="SURP"/>
    <property type="match status" value="1"/>
</dbReference>
<dbReference type="PROSITE" id="PS51391">
    <property type="entry name" value="CID"/>
    <property type="match status" value="1"/>
</dbReference>
<protein>
    <recommendedName>
        <fullName evidence="8">Calcium homeostasis endoplasmic reticulum protein</fullName>
    </recommendedName>
</protein>
<reference evidence="6" key="1">
    <citation type="submission" date="2023-11" db="EMBL/GenBank/DDBJ databases">
        <title>Genome assemblies of two species of porcelain crab, Petrolisthes cinctipes and Petrolisthes manimaculis (Anomura: Porcellanidae).</title>
        <authorList>
            <person name="Angst P."/>
        </authorList>
    </citation>
    <scope>NUCLEOTIDE SEQUENCE</scope>
    <source>
        <strain evidence="6">PB745_02</strain>
        <tissue evidence="6">Gill</tissue>
    </source>
</reference>
<dbReference type="InterPro" id="IPR035967">
    <property type="entry name" value="SWAP/Surp_sf"/>
</dbReference>
<dbReference type="PANTHER" id="PTHR12323">
    <property type="entry name" value="SR-RELATED CTD ASSOCIATED FACTOR 6"/>
    <property type="match status" value="1"/>
</dbReference>
<dbReference type="Pfam" id="PF25127">
    <property type="entry name" value="DUF7819"/>
    <property type="match status" value="2"/>
</dbReference>
<evidence type="ECO:0000259" key="4">
    <source>
        <dbReference type="PROSITE" id="PS50174"/>
    </source>
</evidence>
<dbReference type="Gene3D" id="1.25.40.90">
    <property type="match status" value="1"/>
</dbReference>
<comment type="caution">
    <text evidence="6">The sequence shown here is derived from an EMBL/GenBank/DDBJ whole genome shotgun (WGS) entry which is preliminary data.</text>
</comment>
<feature type="region of interest" description="Disordered" evidence="2">
    <location>
        <begin position="69"/>
        <end position="244"/>
    </location>
</feature>
<feature type="compositionally biased region" description="Low complexity" evidence="2">
    <location>
        <begin position="785"/>
        <end position="808"/>
    </location>
</feature>
<feature type="region of interest" description="Disordered" evidence="2">
    <location>
        <begin position="685"/>
        <end position="864"/>
    </location>
</feature>
<feature type="domain" description="SURP motif" evidence="3">
    <location>
        <begin position="15"/>
        <end position="57"/>
    </location>
</feature>
<evidence type="ECO:0000313" key="7">
    <source>
        <dbReference type="Proteomes" id="UP001292094"/>
    </source>
</evidence>
<dbReference type="Pfam" id="PF04818">
    <property type="entry name" value="CID"/>
    <property type="match status" value="1"/>
</dbReference>
<dbReference type="SUPFAM" id="SSF109905">
    <property type="entry name" value="Surp module (SWAP domain)"/>
    <property type="match status" value="1"/>
</dbReference>
<feature type="compositionally biased region" description="Basic and acidic residues" evidence="2">
    <location>
        <begin position="685"/>
        <end position="696"/>
    </location>
</feature>
<evidence type="ECO:0000256" key="2">
    <source>
        <dbReference type="SAM" id="MobiDB-lite"/>
    </source>
</evidence>
<dbReference type="SUPFAM" id="SSF48464">
    <property type="entry name" value="ENTH/VHS domain"/>
    <property type="match status" value="1"/>
</dbReference>
<dbReference type="GO" id="GO:0006874">
    <property type="term" value="P:intracellular calcium ion homeostasis"/>
    <property type="evidence" value="ECO:0007669"/>
    <property type="project" value="TreeGrafter"/>
</dbReference>
<gene>
    <name evidence="6" type="ORF">Pmani_003834</name>
</gene>
<dbReference type="PROSITE" id="PS50174">
    <property type="entry name" value="G_PATCH"/>
    <property type="match status" value="1"/>
</dbReference>
<sequence>MELPQPPADQELKNIIDKLAQFVARNGPEFEQMTKTKQKENPKFSFLFGGEYFNYYQYKVTTEQAILKHRQAREQQQQQAQQQQPQPQPSQPVLHQPPPPPQGFPGGSGAGGFPTQNFPPAYSYPPTSAYPEPEVAQFPQAPVTSGAFSQGQYPAPPPTSDPPVSFPPGDSSFTTSPSFVTTSNADPPFVHSSPSFPPPPPGDATYTAPQSGEPGAFTNTSSGYAQPPPHPPPPTVTIDSLSSQQQQLQEQIQQSEQNLAAQQLVLEQQKEGQMREGIYVAVGEVLRNEASDLGFSTPDLDDLLGPITESCTKDSISNGKHWIFTNAQSPAKNTWLARYLLYKATVNNGPFNHKLHIIYLMNDVLHHCVRKNADDLKEALQKVLVPMFCSAMTIASDDQKSKLDKLLSLWESKINLEEGVLMQLKNPVESWAGFEKAQLGEFPQVVATINQHIDATFEGYKQQHNAFVQHATGQIQALEQQKQQLEQQAIAAAAAAAIATATAQSGGFPAGPPQAQFPPPPGSTPVLPSSLDFNQPPPGFPPGLPLVDFSKPPPGFPVEEQKENLVPTVPYYELPAGLMAPLVKMEDHKYSPLDPNQLRLPPPTPPSDRLLRAVENFYAPPSHEKPRNRGELMAYVKGGEKYGEKEDCYCLEGESDMRHDSSEGWEQLGLYDYYKEKSQSVKRLEKDVSEGVRESLRSPSPVVIEPPPEEEEKPSDQPVRRYRSVSPEKVEEKKKSRSRSVSKSPTRQVVLHQRSPSRSLSRSPPPPRSRQPRSSSRSPRRSDSNSKSPLRNSRSPSRSRSHSPSASPTRVPFNRSPSRSPSPPSFMGGNFPKMDQRLDENNKGHQMLRKMGWGGSGLGAKEQGISDPVAAGEVRDTPQDRFRGLGVPTAQTDPYEAFRKNKGQAFINRMKARAEEKF</sequence>
<name>A0AAE1UJ32_9EUCA</name>
<feature type="domain" description="CID" evidence="5">
    <location>
        <begin position="292"/>
        <end position="432"/>
    </location>
</feature>
<dbReference type="SMART" id="SM00648">
    <property type="entry name" value="SWAP"/>
    <property type="match status" value="1"/>
</dbReference>
<dbReference type="InterPro" id="IPR056721">
    <property type="entry name" value="DUF7819"/>
</dbReference>
<dbReference type="InterPro" id="IPR008942">
    <property type="entry name" value="ENTH_VHS"/>
</dbReference>
<feature type="compositionally biased region" description="Low complexity" evidence="2">
    <location>
        <begin position="167"/>
        <end position="194"/>
    </location>
</feature>
<dbReference type="Gene3D" id="1.10.10.790">
    <property type="entry name" value="Surp module"/>
    <property type="match status" value="1"/>
</dbReference>
<evidence type="ECO:0000259" key="3">
    <source>
        <dbReference type="PROSITE" id="PS50128"/>
    </source>
</evidence>
<feature type="compositionally biased region" description="Pro residues" evidence="2">
    <location>
        <begin position="86"/>
        <end position="103"/>
    </location>
</feature>
<feature type="domain" description="G-patch" evidence="4">
    <location>
        <begin position="840"/>
        <end position="890"/>
    </location>
</feature>
<dbReference type="Pfam" id="PF01805">
    <property type="entry name" value="Surp"/>
    <property type="match status" value="1"/>
</dbReference>
<feature type="compositionally biased region" description="Polar residues" evidence="2">
    <location>
        <begin position="142"/>
        <end position="152"/>
    </location>
</feature>
<evidence type="ECO:0000256" key="1">
    <source>
        <dbReference type="SAM" id="Coils"/>
    </source>
</evidence>